<gene>
    <name evidence="1" type="ORF">MRB53_013176</name>
</gene>
<accession>A0ACC2K782</accession>
<dbReference type="Proteomes" id="UP001234297">
    <property type="component" value="Chromosome 4"/>
</dbReference>
<keyword evidence="2" id="KW-1185">Reference proteome</keyword>
<evidence type="ECO:0000313" key="1">
    <source>
        <dbReference type="EMBL" id="KAJ8616990.1"/>
    </source>
</evidence>
<dbReference type="EMBL" id="CM056812">
    <property type="protein sequence ID" value="KAJ8616990.1"/>
    <property type="molecule type" value="Genomic_DNA"/>
</dbReference>
<name>A0ACC2K782_PERAE</name>
<sequence>MPFTSGISNDDDHLHLLPGIDVFIRTVDPAKESAVDVMNTVLSAMSGLFGGEVVDVGAFFVGDMEFEAFVLRRISAARDLVHWRVVYSWTRRGGYGLAGSRFEGEEDDRRRGGRAMTELHFPLFAEEERRGGRRSAVGPAVFSGEEDDRRRGGRAMTELHFPLFAEEERRRGRRSAVGPAVFPPF</sequence>
<protein>
    <submittedName>
        <fullName evidence="1">Uncharacterized protein</fullName>
    </submittedName>
</protein>
<organism evidence="1 2">
    <name type="scientific">Persea americana</name>
    <name type="common">Avocado</name>
    <dbReference type="NCBI Taxonomy" id="3435"/>
    <lineage>
        <taxon>Eukaryota</taxon>
        <taxon>Viridiplantae</taxon>
        <taxon>Streptophyta</taxon>
        <taxon>Embryophyta</taxon>
        <taxon>Tracheophyta</taxon>
        <taxon>Spermatophyta</taxon>
        <taxon>Magnoliopsida</taxon>
        <taxon>Magnoliidae</taxon>
        <taxon>Laurales</taxon>
        <taxon>Lauraceae</taxon>
        <taxon>Persea</taxon>
    </lineage>
</organism>
<proteinExistence type="predicted"/>
<reference evidence="1 2" key="1">
    <citation type="journal article" date="2022" name="Hortic Res">
        <title>A haplotype resolved chromosomal level avocado genome allows analysis of novel avocado genes.</title>
        <authorList>
            <person name="Nath O."/>
            <person name="Fletcher S.J."/>
            <person name="Hayward A."/>
            <person name="Shaw L.M."/>
            <person name="Masouleh A.K."/>
            <person name="Furtado A."/>
            <person name="Henry R.J."/>
            <person name="Mitter N."/>
        </authorList>
    </citation>
    <scope>NUCLEOTIDE SEQUENCE [LARGE SCALE GENOMIC DNA]</scope>
    <source>
        <strain evidence="2">cv. Hass</strain>
    </source>
</reference>
<comment type="caution">
    <text evidence="1">The sequence shown here is derived from an EMBL/GenBank/DDBJ whole genome shotgun (WGS) entry which is preliminary data.</text>
</comment>
<evidence type="ECO:0000313" key="2">
    <source>
        <dbReference type="Proteomes" id="UP001234297"/>
    </source>
</evidence>